<dbReference type="EMBL" id="PFAJ01000009">
    <property type="protein sequence ID" value="PIR97556.1"/>
    <property type="molecule type" value="Genomic_DNA"/>
</dbReference>
<accession>A0A2H0VEN6</accession>
<gene>
    <name evidence="12" type="ORF">COT91_00825</name>
</gene>
<dbReference type="InterPro" id="IPR012932">
    <property type="entry name" value="VKOR"/>
</dbReference>
<comment type="similarity">
    <text evidence="2">Belongs to the VKOR family.</text>
</comment>
<organism evidence="12 13">
    <name type="scientific">Candidatus Doudnabacteria bacterium CG10_big_fil_rev_8_21_14_0_10_41_10</name>
    <dbReference type="NCBI Taxonomy" id="1974551"/>
    <lineage>
        <taxon>Bacteria</taxon>
        <taxon>Candidatus Doudnaibacteriota</taxon>
    </lineage>
</organism>
<dbReference type="Pfam" id="PF07884">
    <property type="entry name" value="VKOR"/>
    <property type="match status" value="1"/>
</dbReference>
<keyword evidence="4" id="KW-0874">Quinone</keyword>
<dbReference type="GO" id="GO:0048038">
    <property type="term" value="F:quinone binding"/>
    <property type="evidence" value="ECO:0007669"/>
    <property type="project" value="UniProtKB-KW"/>
</dbReference>
<feature type="domain" description="Vitamin K epoxide reductase" evidence="11">
    <location>
        <begin position="18"/>
        <end position="150"/>
    </location>
</feature>
<feature type="transmembrane region" description="Helical" evidence="10">
    <location>
        <begin position="20"/>
        <end position="41"/>
    </location>
</feature>
<dbReference type="GO" id="GO:0016020">
    <property type="term" value="C:membrane"/>
    <property type="evidence" value="ECO:0007669"/>
    <property type="project" value="UniProtKB-SubCell"/>
</dbReference>
<evidence type="ECO:0000256" key="2">
    <source>
        <dbReference type="ARBA" id="ARBA00006214"/>
    </source>
</evidence>
<feature type="transmembrane region" description="Helical" evidence="10">
    <location>
        <begin position="69"/>
        <end position="92"/>
    </location>
</feature>
<dbReference type="SMART" id="SM00756">
    <property type="entry name" value="VKc"/>
    <property type="match status" value="1"/>
</dbReference>
<feature type="transmembrane region" description="Helical" evidence="10">
    <location>
        <begin position="99"/>
        <end position="122"/>
    </location>
</feature>
<dbReference type="GO" id="GO:0016491">
    <property type="term" value="F:oxidoreductase activity"/>
    <property type="evidence" value="ECO:0007669"/>
    <property type="project" value="UniProtKB-KW"/>
</dbReference>
<comment type="subcellular location">
    <subcellularLocation>
        <location evidence="1">Membrane</location>
        <topology evidence="1">Multi-pass membrane protein</topology>
    </subcellularLocation>
</comment>
<feature type="transmembrane region" description="Helical" evidence="10">
    <location>
        <begin position="128"/>
        <end position="151"/>
    </location>
</feature>
<keyword evidence="8" id="KW-1015">Disulfide bond</keyword>
<dbReference type="AlphaFoldDB" id="A0A2H0VEN6"/>
<dbReference type="InterPro" id="IPR044698">
    <property type="entry name" value="VKOR/LTO1"/>
</dbReference>
<evidence type="ECO:0000256" key="5">
    <source>
        <dbReference type="ARBA" id="ARBA00022989"/>
    </source>
</evidence>
<evidence type="ECO:0000256" key="3">
    <source>
        <dbReference type="ARBA" id="ARBA00022692"/>
    </source>
</evidence>
<dbReference type="PANTHER" id="PTHR34573">
    <property type="entry name" value="VKC DOMAIN-CONTAINING PROTEIN"/>
    <property type="match status" value="1"/>
</dbReference>
<keyword evidence="7 10" id="KW-0472">Membrane</keyword>
<sequence>MRMNKKMIENQYNTLKNWKIWCQTIMVVSLIGIIDASYLTFKSFTHGPVPCSITNGCADVLTSQYSSVYGLPTSVFGVIFYLLVLVFTYALFYRKKVKFFSYLFWLSAVAFLVSFALVYIQLFTIKAICPYCMVSALLSTVIFTLLVIFRFSNDSPLKQKREEETSFVS</sequence>
<dbReference type="Proteomes" id="UP000230557">
    <property type="component" value="Unassembled WGS sequence"/>
</dbReference>
<keyword evidence="5 10" id="KW-1133">Transmembrane helix</keyword>
<evidence type="ECO:0000256" key="8">
    <source>
        <dbReference type="ARBA" id="ARBA00023157"/>
    </source>
</evidence>
<evidence type="ECO:0000256" key="6">
    <source>
        <dbReference type="ARBA" id="ARBA00023002"/>
    </source>
</evidence>
<evidence type="ECO:0000259" key="11">
    <source>
        <dbReference type="SMART" id="SM00756"/>
    </source>
</evidence>
<proteinExistence type="inferred from homology"/>
<evidence type="ECO:0000256" key="4">
    <source>
        <dbReference type="ARBA" id="ARBA00022719"/>
    </source>
</evidence>
<keyword evidence="3 10" id="KW-0812">Transmembrane</keyword>
<dbReference type="PANTHER" id="PTHR34573:SF1">
    <property type="entry name" value="VITAMIN K EPOXIDE REDUCTASE DOMAIN-CONTAINING PROTEIN"/>
    <property type="match status" value="1"/>
</dbReference>
<evidence type="ECO:0000313" key="13">
    <source>
        <dbReference type="Proteomes" id="UP000230557"/>
    </source>
</evidence>
<keyword evidence="6" id="KW-0560">Oxidoreductase</keyword>
<evidence type="ECO:0000256" key="10">
    <source>
        <dbReference type="SAM" id="Phobius"/>
    </source>
</evidence>
<dbReference type="CDD" id="cd12916">
    <property type="entry name" value="VKOR_1"/>
    <property type="match status" value="1"/>
</dbReference>
<reference evidence="13" key="1">
    <citation type="submission" date="2017-09" db="EMBL/GenBank/DDBJ databases">
        <title>Depth-based differentiation of microbial function through sediment-hosted aquifers and enrichment of novel symbionts in the deep terrestrial subsurface.</title>
        <authorList>
            <person name="Probst A.J."/>
            <person name="Ladd B."/>
            <person name="Jarett J.K."/>
            <person name="Geller-Mcgrath D.E."/>
            <person name="Sieber C.M.K."/>
            <person name="Emerson J.B."/>
            <person name="Anantharaman K."/>
            <person name="Thomas B.C."/>
            <person name="Malmstrom R."/>
            <person name="Stieglmeier M."/>
            <person name="Klingl A."/>
            <person name="Woyke T."/>
            <person name="Ryan C.M."/>
            <person name="Banfield J.F."/>
        </authorList>
    </citation>
    <scope>NUCLEOTIDE SEQUENCE [LARGE SCALE GENOMIC DNA]</scope>
</reference>
<evidence type="ECO:0000256" key="9">
    <source>
        <dbReference type="ARBA" id="ARBA00023284"/>
    </source>
</evidence>
<dbReference type="InterPro" id="IPR038354">
    <property type="entry name" value="VKOR_sf"/>
</dbReference>
<name>A0A2H0VEN6_9BACT</name>
<evidence type="ECO:0000256" key="7">
    <source>
        <dbReference type="ARBA" id="ARBA00023136"/>
    </source>
</evidence>
<keyword evidence="9" id="KW-0676">Redox-active center</keyword>
<protein>
    <recommendedName>
        <fullName evidence="11">Vitamin K epoxide reductase domain-containing protein</fullName>
    </recommendedName>
</protein>
<comment type="caution">
    <text evidence="12">The sequence shown here is derived from an EMBL/GenBank/DDBJ whole genome shotgun (WGS) entry which is preliminary data.</text>
</comment>
<dbReference type="Gene3D" id="1.20.1440.130">
    <property type="entry name" value="VKOR domain"/>
    <property type="match status" value="1"/>
</dbReference>
<evidence type="ECO:0000313" key="12">
    <source>
        <dbReference type="EMBL" id="PIR97556.1"/>
    </source>
</evidence>
<evidence type="ECO:0000256" key="1">
    <source>
        <dbReference type="ARBA" id="ARBA00004141"/>
    </source>
</evidence>